<dbReference type="EMBL" id="JADGJD010000103">
    <property type="protein sequence ID" value="KAJ3054955.1"/>
    <property type="molecule type" value="Genomic_DNA"/>
</dbReference>
<protein>
    <recommendedName>
        <fullName evidence="7">Peptidase S26 domain-containing protein</fullName>
    </recommendedName>
</protein>
<dbReference type="PANTHER" id="PTHR46041:SF2">
    <property type="entry name" value="MITOCHONDRIAL INNER MEMBRANE PROTEASE SUBUNIT 2"/>
    <property type="match status" value="1"/>
</dbReference>
<evidence type="ECO:0000256" key="2">
    <source>
        <dbReference type="ARBA" id="ARBA00022670"/>
    </source>
</evidence>
<dbReference type="GO" id="GO:0006627">
    <property type="term" value="P:protein processing involved in protein targeting to mitochondrion"/>
    <property type="evidence" value="ECO:0007669"/>
    <property type="project" value="InterPro"/>
</dbReference>
<dbReference type="Gene3D" id="2.10.109.10">
    <property type="entry name" value="Umud Fragment, subunit A"/>
    <property type="match status" value="1"/>
</dbReference>
<keyword evidence="4" id="KW-0378">Hydrolase</keyword>
<evidence type="ECO:0000259" key="7">
    <source>
        <dbReference type="Pfam" id="PF10502"/>
    </source>
</evidence>
<keyword evidence="6" id="KW-0472">Membrane</keyword>
<comment type="subcellular location">
    <subcellularLocation>
        <location evidence="1">Membrane</location>
        <topology evidence="1">Single-pass membrane protein</topology>
    </subcellularLocation>
</comment>
<feature type="non-terminal residue" evidence="8">
    <location>
        <position position="1"/>
    </location>
</feature>
<dbReference type="PANTHER" id="PTHR46041">
    <property type="entry name" value="MITOCHONDRIAL INNER MEMBRANE PROTEASE SUBUNIT 2"/>
    <property type="match status" value="1"/>
</dbReference>
<dbReference type="Pfam" id="PF10502">
    <property type="entry name" value="Peptidase_S26"/>
    <property type="match status" value="1"/>
</dbReference>
<dbReference type="InterPro" id="IPR019533">
    <property type="entry name" value="Peptidase_S26"/>
</dbReference>
<evidence type="ECO:0000313" key="8">
    <source>
        <dbReference type="EMBL" id="KAJ3054955.1"/>
    </source>
</evidence>
<accession>A0AAD5X7N9</accession>
<organism evidence="8 9">
    <name type="scientific">Rhizophlyctis rosea</name>
    <dbReference type="NCBI Taxonomy" id="64517"/>
    <lineage>
        <taxon>Eukaryota</taxon>
        <taxon>Fungi</taxon>
        <taxon>Fungi incertae sedis</taxon>
        <taxon>Chytridiomycota</taxon>
        <taxon>Chytridiomycota incertae sedis</taxon>
        <taxon>Chytridiomycetes</taxon>
        <taxon>Rhizophlyctidales</taxon>
        <taxon>Rhizophlyctidaceae</taxon>
        <taxon>Rhizophlyctis</taxon>
    </lineage>
</organism>
<dbReference type="Proteomes" id="UP001212841">
    <property type="component" value="Unassembled WGS sequence"/>
</dbReference>
<dbReference type="SUPFAM" id="SSF51306">
    <property type="entry name" value="LexA/Signal peptidase"/>
    <property type="match status" value="1"/>
</dbReference>
<dbReference type="GO" id="GO:0042720">
    <property type="term" value="C:mitochondrial inner membrane peptidase complex"/>
    <property type="evidence" value="ECO:0007669"/>
    <property type="project" value="InterPro"/>
</dbReference>
<keyword evidence="5" id="KW-1133">Transmembrane helix</keyword>
<feature type="domain" description="Peptidase S26" evidence="7">
    <location>
        <begin position="7"/>
        <end position="67"/>
    </location>
</feature>
<comment type="caution">
    <text evidence="8">The sequence shown here is derived from an EMBL/GenBank/DDBJ whole genome shotgun (WGS) entry which is preliminary data.</text>
</comment>
<evidence type="ECO:0000256" key="6">
    <source>
        <dbReference type="ARBA" id="ARBA00023136"/>
    </source>
</evidence>
<keyword evidence="3" id="KW-0812">Transmembrane</keyword>
<evidence type="ECO:0000256" key="3">
    <source>
        <dbReference type="ARBA" id="ARBA00022692"/>
    </source>
</evidence>
<proteinExistence type="predicted"/>
<dbReference type="AlphaFoldDB" id="A0AAD5X7N9"/>
<dbReference type="InterPro" id="IPR036286">
    <property type="entry name" value="LexA/Signal_pep-like_sf"/>
</dbReference>
<dbReference type="InterPro" id="IPR037730">
    <property type="entry name" value="IMP2"/>
</dbReference>
<evidence type="ECO:0000256" key="1">
    <source>
        <dbReference type="ARBA" id="ARBA00004167"/>
    </source>
</evidence>
<reference evidence="8" key="1">
    <citation type="submission" date="2020-05" db="EMBL/GenBank/DDBJ databases">
        <title>Phylogenomic resolution of chytrid fungi.</title>
        <authorList>
            <person name="Stajich J.E."/>
            <person name="Amses K."/>
            <person name="Simmons R."/>
            <person name="Seto K."/>
            <person name="Myers J."/>
            <person name="Bonds A."/>
            <person name="Quandt C.A."/>
            <person name="Barry K."/>
            <person name="Liu P."/>
            <person name="Grigoriev I."/>
            <person name="Longcore J.E."/>
            <person name="James T.Y."/>
        </authorList>
    </citation>
    <scope>NUCLEOTIDE SEQUENCE</scope>
    <source>
        <strain evidence="8">JEL0318</strain>
    </source>
</reference>
<keyword evidence="2" id="KW-0645">Protease</keyword>
<sequence length="161" mass="17988">QPTLNPDTNHLCRDLVLLDKLSLSHKPPTRGSIVLLTLPTNPDLTMVKRITALEGDIVRPHYRDGTLAPNTLIRIPKGHCWVEADEPYHGMDSNSFGPVPLGLVRARVTYVLWPFERFGRLVERKAKPGTVVERGQFTEVEVVGSEDEAANGKQSVVRIFK</sequence>
<evidence type="ECO:0000313" key="9">
    <source>
        <dbReference type="Proteomes" id="UP001212841"/>
    </source>
</evidence>
<name>A0AAD5X7N9_9FUNG</name>
<dbReference type="GO" id="GO:0006465">
    <property type="term" value="P:signal peptide processing"/>
    <property type="evidence" value="ECO:0007669"/>
    <property type="project" value="InterPro"/>
</dbReference>
<evidence type="ECO:0000256" key="5">
    <source>
        <dbReference type="ARBA" id="ARBA00022989"/>
    </source>
</evidence>
<evidence type="ECO:0000256" key="4">
    <source>
        <dbReference type="ARBA" id="ARBA00022801"/>
    </source>
</evidence>
<dbReference type="GO" id="GO:0004252">
    <property type="term" value="F:serine-type endopeptidase activity"/>
    <property type="evidence" value="ECO:0007669"/>
    <property type="project" value="InterPro"/>
</dbReference>
<gene>
    <name evidence="8" type="ORF">HK097_000249</name>
</gene>
<keyword evidence="9" id="KW-1185">Reference proteome</keyword>
<dbReference type="CDD" id="cd06530">
    <property type="entry name" value="S26_SPase_I"/>
    <property type="match status" value="1"/>
</dbReference>